<name>A0A4R0FW31_9ACTN</name>
<feature type="region of interest" description="Disordered" evidence="1">
    <location>
        <begin position="1"/>
        <end position="98"/>
    </location>
</feature>
<reference evidence="2 3" key="1">
    <citation type="submission" date="2019-02" db="EMBL/GenBank/DDBJ databases">
        <title>Jishengella sp. nov., isolated from a root of Zingiber montanum.</title>
        <authorList>
            <person name="Kuncharoen N."/>
            <person name="Kudo T."/>
            <person name="Masahiro Y."/>
            <person name="Ohkuma M."/>
            <person name="Tanasupawat S."/>
        </authorList>
    </citation>
    <scope>NUCLEOTIDE SEQUENCE [LARGE SCALE GENOMIC DNA]</scope>
    <source>
        <strain evidence="2 3">PLAI 1-1</strain>
    </source>
</reference>
<evidence type="ECO:0000313" key="3">
    <source>
        <dbReference type="Proteomes" id="UP000292274"/>
    </source>
</evidence>
<evidence type="ECO:0000256" key="1">
    <source>
        <dbReference type="SAM" id="MobiDB-lite"/>
    </source>
</evidence>
<organism evidence="2 3">
    <name type="scientific">Micromonospora zingiberis</name>
    <dbReference type="NCBI Taxonomy" id="2053011"/>
    <lineage>
        <taxon>Bacteria</taxon>
        <taxon>Bacillati</taxon>
        <taxon>Actinomycetota</taxon>
        <taxon>Actinomycetes</taxon>
        <taxon>Micromonosporales</taxon>
        <taxon>Micromonosporaceae</taxon>
        <taxon>Micromonospora</taxon>
    </lineage>
</organism>
<keyword evidence="3" id="KW-1185">Reference proteome</keyword>
<feature type="compositionally biased region" description="Pro residues" evidence="1">
    <location>
        <begin position="57"/>
        <end position="67"/>
    </location>
</feature>
<evidence type="ECO:0000313" key="2">
    <source>
        <dbReference type="EMBL" id="TCB87726.1"/>
    </source>
</evidence>
<feature type="compositionally biased region" description="Polar residues" evidence="1">
    <location>
        <begin position="89"/>
        <end position="98"/>
    </location>
</feature>
<dbReference type="AlphaFoldDB" id="A0A4R0FW31"/>
<protein>
    <submittedName>
        <fullName evidence="2">Uncharacterized protein</fullName>
    </submittedName>
</protein>
<sequence length="98" mass="10426">MPQSLTYAEINGRLDTLGPQRVDRRPQQTNLAIAHGSGSATDPRSRHGWDPERKTDPCPPYPPPAPGSAPSDATGHRNAADRAGPPQQPGSANTLGRR</sequence>
<dbReference type="OrthoDB" id="9864520at2"/>
<dbReference type="EMBL" id="SJJR01000041">
    <property type="protein sequence ID" value="TCB87726.1"/>
    <property type="molecule type" value="Genomic_DNA"/>
</dbReference>
<proteinExistence type="predicted"/>
<dbReference type="Proteomes" id="UP000292274">
    <property type="component" value="Unassembled WGS sequence"/>
</dbReference>
<comment type="caution">
    <text evidence="2">The sequence shown here is derived from an EMBL/GenBank/DDBJ whole genome shotgun (WGS) entry which is preliminary data.</text>
</comment>
<feature type="compositionally biased region" description="Basic and acidic residues" evidence="1">
    <location>
        <begin position="43"/>
        <end position="56"/>
    </location>
</feature>
<gene>
    <name evidence="2" type="ORF">E0H26_28860</name>
</gene>
<accession>A0A4R0FW31</accession>